<organism evidence="2 3">
    <name type="scientific">Trapa incisa</name>
    <dbReference type="NCBI Taxonomy" id="236973"/>
    <lineage>
        <taxon>Eukaryota</taxon>
        <taxon>Viridiplantae</taxon>
        <taxon>Streptophyta</taxon>
        <taxon>Embryophyta</taxon>
        <taxon>Tracheophyta</taxon>
        <taxon>Spermatophyta</taxon>
        <taxon>Magnoliopsida</taxon>
        <taxon>eudicotyledons</taxon>
        <taxon>Gunneridae</taxon>
        <taxon>Pentapetalae</taxon>
        <taxon>rosids</taxon>
        <taxon>malvids</taxon>
        <taxon>Myrtales</taxon>
        <taxon>Lythraceae</taxon>
        <taxon>Trapa</taxon>
    </lineage>
</organism>
<dbReference type="PANTHER" id="PTHR31115">
    <property type="entry name" value="OS05G0107300 PROTEIN"/>
    <property type="match status" value="1"/>
</dbReference>
<dbReference type="PANTHER" id="PTHR31115:SF3">
    <property type="entry name" value="EXPRESSED PROTEIN"/>
    <property type="match status" value="1"/>
</dbReference>
<accession>A0AAN7JCL8</accession>
<feature type="region of interest" description="Disordered" evidence="1">
    <location>
        <begin position="233"/>
        <end position="271"/>
    </location>
</feature>
<sequence>MERYMISNLTELRPVVHVYLQILELVFGFHVAIQLDLSSGSPDKQLYISRHCGPHPVIPMDRSSSFPENMETLPASSLHRGIGKAVSQSNITANGFEEEHTKKHPRTSLVDVKLLKLSPKTSKKYRIMSHQGLPGRLTGKKQYEGPSYELRQGEAESDDHEQFLFTLKSNYCDGVNSTSATSSTRMNTSFWGSRASCSTIPKSAQIMNRANGSIDWEIPHSTNRLSAVGANNKKCTTSAQSSSPPASQLSCQHQKTSRSRRTNLGPSISSNHEVHAEKLGHEETGKQLRTARAGLGKTESSINADDELRMDAYESTHELKEELECNGYMPSIDLVETVGIDDRIDHWWIDTIRR</sequence>
<proteinExistence type="predicted"/>
<comment type="caution">
    <text evidence="2">The sequence shown here is derived from an EMBL/GenBank/DDBJ whole genome shotgun (WGS) entry which is preliminary data.</text>
</comment>
<evidence type="ECO:0000313" key="3">
    <source>
        <dbReference type="Proteomes" id="UP001345219"/>
    </source>
</evidence>
<protein>
    <submittedName>
        <fullName evidence="2">Uncharacterized protein</fullName>
    </submittedName>
</protein>
<feature type="compositionally biased region" description="Low complexity" evidence="1">
    <location>
        <begin position="236"/>
        <end position="248"/>
    </location>
</feature>
<name>A0AAN7JCL8_9MYRT</name>
<reference evidence="2 3" key="1">
    <citation type="journal article" date="2023" name="Hortic Res">
        <title>Pangenome of water caltrop reveals structural variations and asymmetric subgenome divergence after allopolyploidization.</title>
        <authorList>
            <person name="Zhang X."/>
            <person name="Chen Y."/>
            <person name="Wang L."/>
            <person name="Yuan Y."/>
            <person name="Fang M."/>
            <person name="Shi L."/>
            <person name="Lu R."/>
            <person name="Comes H.P."/>
            <person name="Ma Y."/>
            <person name="Chen Y."/>
            <person name="Huang G."/>
            <person name="Zhou Y."/>
            <person name="Zheng Z."/>
            <person name="Qiu Y."/>
        </authorList>
    </citation>
    <scope>NUCLEOTIDE SEQUENCE [LARGE SCALE GENOMIC DNA]</scope>
    <source>
        <tissue evidence="2">Roots</tissue>
    </source>
</reference>
<gene>
    <name evidence="2" type="ORF">SAY87_025848</name>
</gene>
<evidence type="ECO:0000313" key="2">
    <source>
        <dbReference type="EMBL" id="KAK4746811.1"/>
    </source>
</evidence>
<evidence type="ECO:0000256" key="1">
    <source>
        <dbReference type="SAM" id="MobiDB-lite"/>
    </source>
</evidence>
<dbReference type="Proteomes" id="UP001345219">
    <property type="component" value="Chromosome 20"/>
</dbReference>
<feature type="compositionally biased region" description="Polar residues" evidence="1">
    <location>
        <begin position="262"/>
        <end position="271"/>
    </location>
</feature>
<keyword evidence="3" id="KW-1185">Reference proteome</keyword>
<dbReference type="AlphaFoldDB" id="A0AAN7JCL8"/>
<dbReference type="EMBL" id="JAXIOK010000020">
    <property type="protein sequence ID" value="KAK4746811.1"/>
    <property type="molecule type" value="Genomic_DNA"/>
</dbReference>